<name>A0ABS2N182_9BACI</name>
<feature type="signal peptide" evidence="6">
    <location>
        <begin position="1"/>
        <end position="19"/>
    </location>
</feature>
<evidence type="ECO:0000256" key="3">
    <source>
        <dbReference type="ARBA" id="ARBA00022475"/>
    </source>
</evidence>
<dbReference type="Gene3D" id="3.10.105.10">
    <property type="entry name" value="Dipeptide-binding Protein, Domain 3"/>
    <property type="match status" value="1"/>
</dbReference>
<dbReference type="PROSITE" id="PS51257">
    <property type="entry name" value="PROKAR_LIPOPROTEIN"/>
    <property type="match status" value="1"/>
</dbReference>
<keyword evidence="3" id="KW-1003">Cell membrane</keyword>
<dbReference type="Gene3D" id="3.40.190.100">
    <property type="entry name" value="Glycine betaine-binding periplasmic protein, domain 2"/>
    <property type="match status" value="1"/>
</dbReference>
<protein>
    <submittedName>
        <fullName evidence="8">Glycine betaine/proline transport system substrate-binding protein</fullName>
    </submittedName>
</protein>
<feature type="domain" description="ABC-type glycine betaine transport system substrate-binding" evidence="7">
    <location>
        <begin position="47"/>
        <end position="191"/>
    </location>
</feature>
<dbReference type="RefSeq" id="WP_204499894.1">
    <property type="nucleotide sequence ID" value="NZ_JAFBDR010000012.1"/>
</dbReference>
<feature type="region of interest" description="Disordered" evidence="5">
    <location>
        <begin position="24"/>
        <end position="47"/>
    </location>
</feature>
<evidence type="ECO:0000256" key="6">
    <source>
        <dbReference type="SAM" id="SignalP"/>
    </source>
</evidence>
<evidence type="ECO:0000256" key="4">
    <source>
        <dbReference type="ARBA" id="ARBA00023136"/>
    </source>
</evidence>
<dbReference type="Proteomes" id="UP001296943">
    <property type="component" value="Unassembled WGS sequence"/>
</dbReference>
<dbReference type="PANTHER" id="PTHR47737">
    <property type="entry name" value="GLYCINE BETAINE/PROLINE BETAINE TRANSPORT SYSTEM PERMEASE PROTEIN PROW"/>
    <property type="match status" value="1"/>
</dbReference>
<evidence type="ECO:0000313" key="8">
    <source>
        <dbReference type="EMBL" id="MBM7571892.1"/>
    </source>
</evidence>
<comment type="subcellular location">
    <subcellularLocation>
        <location evidence="1">Cell membrane</location>
    </subcellularLocation>
</comment>
<evidence type="ECO:0000256" key="2">
    <source>
        <dbReference type="ARBA" id="ARBA00022448"/>
    </source>
</evidence>
<gene>
    <name evidence="8" type="ORF">JOC48_002393</name>
</gene>
<comment type="caution">
    <text evidence="8">The sequence shown here is derived from an EMBL/GenBank/DDBJ whole genome shotgun (WGS) entry which is preliminary data.</text>
</comment>
<dbReference type="Pfam" id="PF04069">
    <property type="entry name" value="OpuAC"/>
    <property type="match status" value="2"/>
</dbReference>
<organism evidence="8 9">
    <name type="scientific">Aquibacillus albus</name>
    <dbReference type="NCBI Taxonomy" id="1168171"/>
    <lineage>
        <taxon>Bacteria</taxon>
        <taxon>Bacillati</taxon>
        <taxon>Bacillota</taxon>
        <taxon>Bacilli</taxon>
        <taxon>Bacillales</taxon>
        <taxon>Bacillaceae</taxon>
        <taxon>Aquibacillus</taxon>
    </lineage>
</organism>
<dbReference type="InterPro" id="IPR007210">
    <property type="entry name" value="ABC_Gly_betaine_transp_sub-bd"/>
</dbReference>
<evidence type="ECO:0000256" key="1">
    <source>
        <dbReference type="ARBA" id="ARBA00004236"/>
    </source>
</evidence>
<evidence type="ECO:0000313" key="9">
    <source>
        <dbReference type="Proteomes" id="UP001296943"/>
    </source>
</evidence>
<keyword evidence="2" id="KW-0813">Transport</keyword>
<accession>A0ABS2N182</accession>
<dbReference type="PANTHER" id="PTHR47737:SF1">
    <property type="entry name" value="GLYCINE BETAINE_PROLINE BETAINE TRANSPORT SYSTEM PERMEASE PROTEIN PROW"/>
    <property type="match status" value="1"/>
</dbReference>
<feature type="domain" description="ABC-type glycine betaine transport system substrate-binding" evidence="7">
    <location>
        <begin position="211"/>
        <end position="310"/>
    </location>
</feature>
<evidence type="ECO:0000256" key="5">
    <source>
        <dbReference type="SAM" id="MobiDB-lite"/>
    </source>
</evidence>
<evidence type="ECO:0000259" key="7">
    <source>
        <dbReference type="Pfam" id="PF04069"/>
    </source>
</evidence>
<keyword evidence="4" id="KW-0472">Membrane</keyword>
<keyword evidence="6" id="KW-0732">Signal</keyword>
<feature type="chain" id="PRO_5045442599" evidence="6">
    <location>
        <begin position="20"/>
        <end position="313"/>
    </location>
</feature>
<sequence length="313" mass="34486">MFNWRKLGIITGLSLSLVAAGCGQEESDDTTNNANEGGDEQTEATTNVSEEMEYTITGIEPGAGQTQTNEQAIAEYESLAGWNQETSSAAAMLTALGDAIENEEPIIVAAWSPHYMFAQYDIKYLEDPKLVFGEEEHITTIVRNGLKDEMPNAYTILDRLYWELPVLEEALLKAKEINFDFETVAQQWVEENPEKVAEWTEGVETVDGTSIDLVLTPWDAENFTTNVAKIVLEQQGFDASLTPVDPAVMFEAVASGDSDATLSPWMPATHGSFYEEYEGQFEDLGPNVEGARIGLAVPSYMEIDSLEDLEPAE</sequence>
<dbReference type="EMBL" id="JAFBDR010000012">
    <property type="protein sequence ID" value="MBM7571892.1"/>
    <property type="molecule type" value="Genomic_DNA"/>
</dbReference>
<proteinExistence type="predicted"/>
<keyword evidence="9" id="KW-1185">Reference proteome</keyword>
<reference evidence="8 9" key="1">
    <citation type="submission" date="2021-01" db="EMBL/GenBank/DDBJ databases">
        <title>Genomic Encyclopedia of Type Strains, Phase IV (KMG-IV): sequencing the most valuable type-strain genomes for metagenomic binning, comparative biology and taxonomic classification.</title>
        <authorList>
            <person name="Goeker M."/>
        </authorList>
    </citation>
    <scope>NUCLEOTIDE SEQUENCE [LARGE SCALE GENOMIC DNA]</scope>
    <source>
        <strain evidence="8 9">DSM 23711</strain>
    </source>
</reference>
<dbReference type="SUPFAM" id="SSF53850">
    <property type="entry name" value="Periplasmic binding protein-like II"/>
    <property type="match status" value="2"/>
</dbReference>